<dbReference type="GO" id="GO:0001003">
    <property type="term" value="F:RNA polymerase III type 2 promoter sequence-specific DNA binding"/>
    <property type="evidence" value="ECO:0007669"/>
    <property type="project" value="TreeGrafter"/>
</dbReference>
<protein>
    <recommendedName>
        <fullName evidence="10">General transcription factor 3C polypeptide 5</fullName>
    </recommendedName>
</protein>
<dbReference type="InterPro" id="IPR019136">
    <property type="entry name" value="TF_IIIC_su-5_HTH"/>
</dbReference>
<dbReference type="Gene3D" id="3.30.200.160">
    <property type="entry name" value="TFIIIC, subcomplex tauA, subunit Sfc1, barrel domain"/>
    <property type="match status" value="1"/>
</dbReference>
<proteinExistence type="predicted"/>
<dbReference type="InterPro" id="IPR040454">
    <property type="entry name" value="TF_IIIC_Tfc1/Sfc1"/>
</dbReference>
<feature type="region of interest" description="Disordered" evidence="5">
    <location>
        <begin position="473"/>
        <end position="497"/>
    </location>
</feature>
<dbReference type="Pfam" id="PF17682">
    <property type="entry name" value="Tau95_N"/>
    <property type="match status" value="1"/>
</dbReference>
<keyword evidence="3" id="KW-0804">Transcription</keyword>
<feature type="domain" description="Transcription factor IIIC subunit Tfc1/Sfc1 triple barrel" evidence="7">
    <location>
        <begin position="29"/>
        <end position="150"/>
    </location>
</feature>
<feature type="region of interest" description="Disordered" evidence="5">
    <location>
        <begin position="93"/>
        <end position="120"/>
    </location>
</feature>
<dbReference type="PANTHER" id="PTHR13230:SF5">
    <property type="entry name" value="GENERAL TRANSCRIPTION FACTOR 3C POLYPEPTIDE 5"/>
    <property type="match status" value="1"/>
</dbReference>
<comment type="caution">
    <text evidence="8">The sequence shown here is derived from an EMBL/GenBank/DDBJ whole genome shotgun (WGS) entry which is preliminary data.</text>
</comment>
<evidence type="ECO:0000313" key="9">
    <source>
        <dbReference type="Proteomes" id="UP001374579"/>
    </source>
</evidence>
<dbReference type="Pfam" id="PF09734">
    <property type="entry name" value="Tau95"/>
    <property type="match status" value="1"/>
</dbReference>
<feature type="domain" description="Transcription factor IIIC subunit 5 HTH" evidence="6">
    <location>
        <begin position="186"/>
        <end position="337"/>
    </location>
</feature>
<dbReference type="GO" id="GO:0000127">
    <property type="term" value="C:transcription factor TFIIIC complex"/>
    <property type="evidence" value="ECO:0007669"/>
    <property type="project" value="InterPro"/>
</dbReference>
<reference evidence="8 9" key="1">
    <citation type="submission" date="2024-02" db="EMBL/GenBank/DDBJ databases">
        <title>Chromosome-scale genome assembly of the rough periwinkle Littorina saxatilis.</title>
        <authorList>
            <person name="De Jode A."/>
            <person name="Faria R."/>
            <person name="Formenti G."/>
            <person name="Sims Y."/>
            <person name="Smith T.P."/>
            <person name="Tracey A."/>
            <person name="Wood J.M.D."/>
            <person name="Zagrodzka Z.B."/>
            <person name="Johannesson K."/>
            <person name="Butlin R.K."/>
            <person name="Leder E.H."/>
        </authorList>
    </citation>
    <scope>NUCLEOTIDE SEQUENCE [LARGE SCALE GENOMIC DNA]</scope>
    <source>
        <strain evidence="8">Snail1</strain>
        <tissue evidence="8">Muscle</tissue>
    </source>
</reference>
<evidence type="ECO:0000256" key="1">
    <source>
        <dbReference type="ARBA" id="ARBA00004123"/>
    </source>
</evidence>
<evidence type="ECO:0000313" key="8">
    <source>
        <dbReference type="EMBL" id="KAK7094822.1"/>
    </source>
</evidence>
<sequence length="497" mass="56912">MATQQTSSESRLFNSEERMSVAVGHKQFVCIEYPGIVQNVDKALQTLGGWKVISKSIDDPKIRLPLRFRPDDLYSKPTYGTCNKTAGLVIRVRRRKKKPPGDAQESVSPSGSHGDADSAQQDDGYEYKVDILGTVSSAIKFEGLCDFQYLPVAKKEDGSYKSLLDSLQLKTIVSEDEYLARDAPLFIPPLVFSRFDYPQKYGYVIDRAVTPRETILEPTDRLAPGRKTRSRYTTLIAFTDSTPTAPKEVTRKHAETFKKSGLQEGLEKLFEKRPIWSKAAIRYHMRDNIHTERYLKEILAAIAYMFLTGPWRTFWIRFGYDPRKDPAAKRYQGIDFRRRQKGLTEDLKIAAKRSMKKPSLPNKYVGIPAEINLSLLRGEEAEDSKEPKLRDFEFHPDVLPPHRQVVYMVSDIYDDVIQDMVARNDGKETTCNERDGWCIPGFTHLSRNIMTKHMDKLCPESGAFLKRQRKKWAKRHDTLDDSNDNEGNNSMDASGYD</sequence>
<name>A0AAN9AX81_9CAEN</name>
<evidence type="ECO:0008006" key="10">
    <source>
        <dbReference type="Google" id="ProtNLM"/>
    </source>
</evidence>
<keyword evidence="9" id="KW-1185">Reference proteome</keyword>
<dbReference type="FunFam" id="3.30.200.160:FF:000002">
    <property type="entry name" value="Transcription factor IIIC, subunit 5"/>
    <property type="match status" value="1"/>
</dbReference>
<evidence type="ECO:0000256" key="3">
    <source>
        <dbReference type="ARBA" id="ARBA00023163"/>
    </source>
</evidence>
<dbReference type="Proteomes" id="UP001374579">
    <property type="component" value="Unassembled WGS sequence"/>
</dbReference>
<keyword evidence="4" id="KW-0539">Nucleus</keyword>
<dbReference type="InterPro" id="IPR042536">
    <property type="entry name" value="TFIIIC_tauA_Sfc1"/>
</dbReference>
<evidence type="ECO:0000259" key="7">
    <source>
        <dbReference type="Pfam" id="PF17682"/>
    </source>
</evidence>
<evidence type="ECO:0000256" key="5">
    <source>
        <dbReference type="SAM" id="MobiDB-lite"/>
    </source>
</evidence>
<accession>A0AAN9AX81</accession>
<dbReference type="GO" id="GO:0005634">
    <property type="term" value="C:nucleus"/>
    <property type="evidence" value="ECO:0007669"/>
    <property type="project" value="UniProtKB-SubCell"/>
</dbReference>
<dbReference type="InterPro" id="IPR041499">
    <property type="entry name" value="Tfc1/Sfc1_N"/>
</dbReference>
<evidence type="ECO:0000256" key="4">
    <source>
        <dbReference type="ARBA" id="ARBA00023242"/>
    </source>
</evidence>
<comment type="subcellular location">
    <subcellularLocation>
        <location evidence="1">Nucleus</location>
    </subcellularLocation>
</comment>
<evidence type="ECO:0000256" key="2">
    <source>
        <dbReference type="ARBA" id="ARBA00023125"/>
    </source>
</evidence>
<dbReference type="PANTHER" id="PTHR13230">
    <property type="entry name" value="GENERAL TRANSCRIPTION FACTOR IIIC, POLYPEPTIDE 5"/>
    <property type="match status" value="1"/>
</dbReference>
<dbReference type="AlphaFoldDB" id="A0AAN9AX81"/>
<dbReference type="GO" id="GO:0006384">
    <property type="term" value="P:transcription initiation at RNA polymerase III promoter"/>
    <property type="evidence" value="ECO:0007669"/>
    <property type="project" value="InterPro"/>
</dbReference>
<evidence type="ECO:0000259" key="6">
    <source>
        <dbReference type="Pfam" id="PF09734"/>
    </source>
</evidence>
<dbReference type="EMBL" id="JBAMIC010000018">
    <property type="protein sequence ID" value="KAK7094822.1"/>
    <property type="molecule type" value="Genomic_DNA"/>
</dbReference>
<dbReference type="GO" id="GO:0001002">
    <property type="term" value="F:RNA polymerase III type 1 promoter sequence-specific DNA binding"/>
    <property type="evidence" value="ECO:0007669"/>
    <property type="project" value="TreeGrafter"/>
</dbReference>
<gene>
    <name evidence="8" type="ORF">V1264_006322</name>
</gene>
<organism evidence="8 9">
    <name type="scientific">Littorina saxatilis</name>
    <dbReference type="NCBI Taxonomy" id="31220"/>
    <lineage>
        <taxon>Eukaryota</taxon>
        <taxon>Metazoa</taxon>
        <taxon>Spiralia</taxon>
        <taxon>Lophotrochozoa</taxon>
        <taxon>Mollusca</taxon>
        <taxon>Gastropoda</taxon>
        <taxon>Caenogastropoda</taxon>
        <taxon>Littorinimorpha</taxon>
        <taxon>Littorinoidea</taxon>
        <taxon>Littorinidae</taxon>
        <taxon>Littorina</taxon>
    </lineage>
</organism>
<keyword evidence="2" id="KW-0238">DNA-binding</keyword>
<feature type="compositionally biased region" description="Polar residues" evidence="5">
    <location>
        <begin position="485"/>
        <end position="497"/>
    </location>
</feature>